<evidence type="ECO:0000256" key="9">
    <source>
        <dbReference type="ARBA" id="ARBA00023242"/>
    </source>
</evidence>
<keyword evidence="6" id="KW-0221">Differentiation</keyword>
<evidence type="ECO:0008006" key="16">
    <source>
        <dbReference type="Google" id="ProtNLM"/>
    </source>
</evidence>
<keyword evidence="15" id="KW-1185">Reference proteome</keyword>
<dbReference type="InterPro" id="IPR024970">
    <property type="entry name" value="Maelstrom"/>
</dbReference>
<dbReference type="GO" id="GO:0007140">
    <property type="term" value="P:male meiotic nuclear division"/>
    <property type="evidence" value="ECO:0007669"/>
    <property type="project" value="TreeGrafter"/>
</dbReference>
<gene>
    <name evidence="14" type="ORF">DGAL_LOCUS1249</name>
</gene>
<dbReference type="OrthoDB" id="24555at2759"/>
<evidence type="ECO:0000259" key="13">
    <source>
        <dbReference type="Pfam" id="PF13017"/>
    </source>
</evidence>
<evidence type="ECO:0000256" key="1">
    <source>
        <dbReference type="ARBA" id="ARBA00004123"/>
    </source>
</evidence>
<dbReference type="GO" id="GO:0007283">
    <property type="term" value="P:spermatogenesis"/>
    <property type="evidence" value="ECO:0007669"/>
    <property type="project" value="TreeGrafter"/>
</dbReference>
<evidence type="ECO:0000256" key="2">
    <source>
        <dbReference type="ARBA" id="ARBA00004496"/>
    </source>
</evidence>
<dbReference type="CDD" id="cd21992">
    <property type="entry name" value="HMG-box_MAEL"/>
    <property type="match status" value="1"/>
</dbReference>
<feature type="compositionally biased region" description="Polar residues" evidence="11">
    <location>
        <begin position="405"/>
        <end position="419"/>
    </location>
</feature>
<evidence type="ECO:0000256" key="11">
    <source>
        <dbReference type="SAM" id="MobiDB-lite"/>
    </source>
</evidence>
<dbReference type="AlphaFoldDB" id="A0A8J2RCW8"/>
<accession>A0A8J2RCW8</accession>
<evidence type="ECO:0000256" key="6">
    <source>
        <dbReference type="ARBA" id="ARBA00022782"/>
    </source>
</evidence>
<comment type="caution">
    <text evidence="14">The sequence shown here is derived from an EMBL/GenBank/DDBJ whole genome shotgun (WGS) entry which is preliminary data.</text>
</comment>
<evidence type="ECO:0000256" key="3">
    <source>
        <dbReference type="ARBA" id="ARBA00007057"/>
    </source>
</evidence>
<name>A0A8J2RCW8_9CRUS</name>
<organism evidence="14 15">
    <name type="scientific">Daphnia galeata</name>
    <dbReference type="NCBI Taxonomy" id="27404"/>
    <lineage>
        <taxon>Eukaryota</taxon>
        <taxon>Metazoa</taxon>
        <taxon>Ecdysozoa</taxon>
        <taxon>Arthropoda</taxon>
        <taxon>Crustacea</taxon>
        <taxon>Branchiopoda</taxon>
        <taxon>Diplostraca</taxon>
        <taxon>Cladocera</taxon>
        <taxon>Anomopoda</taxon>
        <taxon>Daphniidae</taxon>
        <taxon>Daphnia</taxon>
    </lineage>
</organism>
<evidence type="ECO:0000256" key="4">
    <source>
        <dbReference type="ARBA" id="ARBA00022473"/>
    </source>
</evidence>
<protein>
    <recommendedName>
        <fullName evidence="16">HMG box domain-containing protein</fullName>
    </recommendedName>
</protein>
<keyword evidence="5" id="KW-0963">Cytoplasm</keyword>
<feature type="domain" description="HMG box" evidence="12">
    <location>
        <begin position="3"/>
        <end position="63"/>
    </location>
</feature>
<proteinExistence type="inferred from homology"/>
<dbReference type="Pfam" id="PF09011">
    <property type="entry name" value="HMG_box_2"/>
    <property type="match status" value="1"/>
</dbReference>
<evidence type="ECO:0000259" key="12">
    <source>
        <dbReference type="Pfam" id="PF09011"/>
    </source>
</evidence>
<evidence type="ECO:0000256" key="5">
    <source>
        <dbReference type="ARBA" id="ARBA00022490"/>
    </source>
</evidence>
<evidence type="ECO:0000313" key="15">
    <source>
        <dbReference type="Proteomes" id="UP000789390"/>
    </source>
</evidence>
<keyword evidence="9" id="KW-0539">Nucleus</keyword>
<keyword evidence="8" id="KW-0943">RNA-mediated gene silencing</keyword>
<keyword evidence="4" id="KW-0217">Developmental protein</keyword>
<dbReference type="GO" id="GO:0005634">
    <property type="term" value="C:nucleus"/>
    <property type="evidence" value="ECO:0007669"/>
    <property type="project" value="UniProtKB-SubCell"/>
</dbReference>
<comment type="similarity">
    <text evidence="3">Belongs to the maelstrom family.</text>
</comment>
<evidence type="ECO:0000256" key="8">
    <source>
        <dbReference type="ARBA" id="ARBA00023158"/>
    </source>
</evidence>
<dbReference type="Pfam" id="PF13017">
    <property type="entry name" value="Maelstrom"/>
    <property type="match status" value="1"/>
</dbReference>
<evidence type="ECO:0000256" key="10">
    <source>
        <dbReference type="ARBA" id="ARBA00023254"/>
    </source>
</evidence>
<dbReference type="SUPFAM" id="SSF47095">
    <property type="entry name" value="HMG-box"/>
    <property type="match status" value="1"/>
</dbReference>
<dbReference type="InterPro" id="IPR039259">
    <property type="entry name" value="Protein_maelstrom"/>
</dbReference>
<dbReference type="GO" id="GO:0043565">
    <property type="term" value="F:sequence-specific DNA binding"/>
    <property type="evidence" value="ECO:0007669"/>
    <property type="project" value="TreeGrafter"/>
</dbReference>
<feature type="region of interest" description="Disordered" evidence="11">
    <location>
        <begin position="355"/>
        <end position="441"/>
    </location>
</feature>
<dbReference type="Proteomes" id="UP000789390">
    <property type="component" value="Unassembled WGS sequence"/>
</dbReference>
<dbReference type="InterPro" id="IPR036910">
    <property type="entry name" value="HMG_box_dom_sf"/>
</dbReference>
<dbReference type="Gene3D" id="1.10.30.10">
    <property type="entry name" value="High mobility group box domain"/>
    <property type="match status" value="1"/>
</dbReference>
<reference evidence="14" key="1">
    <citation type="submission" date="2021-11" db="EMBL/GenBank/DDBJ databases">
        <authorList>
            <person name="Schell T."/>
        </authorList>
    </citation>
    <scope>NUCLEOTIDE SEQUENCE</scope>
    <source>
        <strain evidence="14">M5</strain>
    </source>
</reference>
<evidence type="ECO:0000313" key="14">
    <source>
        <dbReference type="EMBL" id="CAH0099135.1"/>
    </source>
</evidence>
<dbReference type="InterPro" id="IPR009071">
    <property type="entry name" value="HMG_box_dom"/>
</dbReference>
<dbReference type="GO" id="GO:0060964">
    <property type="term" value="P:regulation of miRNA-mediated gene silencing"/>
    <property type="evidence" value="ECO:0007669"/>
    <property type="project" value="InterPro"/>
</dbReference>
<keyword evidence="10" id="KW-0469">Meiosis</keyword>
<feature type="compositionally biased region" description="Basic and acidic residues" evidence="11">
    <location>
        <begin position="355"/>
        <end position="373"/>
    </location>
</feature>
<dbReference type="GO" id="GO:0045892">
    <property type="term" value="P:negative regulation of DNA-templated transcription"/>
    <property type="evidence" value="ECO:0007669"/>
    <property type="project" value="TreeGrafter"/>
</dbReference>
<keyword evidence="7" id="KW-0238">DNA-binding</keyword>
<dbReference type="EMBL" id="CAKKLH010000013">
    <property type="protein sequence ID" value="CAH0099135.1"/>
    <property type="molecule type" value="Genomic_DNA"/>
</dbReference>
<feature type="domain" description="Maelstrom" evidence="13">
    <location>
        <begin position="130"/>
        <end position="341"/>
    </location>
</feature>
<dbReference type="GO" id="GO:0030154">
    <property type="term" value="P:cell differentiation"/>
    <property type="evidence" value="ECO:0007669"/>
    <property type="project" value="UniProtKB-KW"/>
</dbReference>
<dbReference type="PANTHER" id="PTHR21358:SF4">
    <property type="entry name" value="PROTEIN MAELSTROM HOMOLOG"/>
    <property type="match status" value="1"/>
</dbReference>
<dbReference type="PANTHER" id="PTHR21358">
    <property type="entry name" value="PROTEIN MAELSTROM HOMOLOG"/>
    <property type="match status" value="1"/>
</dbReference>
<dbReference type="GO" id="GO:0034587">
    <property type="term" value="P:piRNA processing"/>
    <property type="evidence" value="ECO:0007669"/>
    <property type="project" value="TreeGrafter"/>
</dbReference>
<comment type="subcellular location">
    <subcellularLocation>
        <location evidence="2">Cytoplasm</location>
    </subcellularLocation>
    <subcellularLocation>
        <location evidence="1">Nucleus</location>
    </subcellularLocation>
</comment>
<evidence type="ECO:0000256" key="7">
    <source>
        <dbReference type="ARBA" id="ARBA00023125"/>
    </source>
</evidence>
<dbReference type="GO" id="GO:0043186">
    <property type="term" value="C:P granule"/>
    <property type="evidence" value="ECO:0007669"/>
    <property type="project" value="TreeGrafter"/>
</dbReference>
<sequence>MPPKKKQKKDNGYMVFMKYMKPQLESQGHRFPRGLSDVIPVCNPLWNKLSPEEKAKYHQIAREGSTFVKEERCDTRGVPLNLKEKEEQKKISEKDQVLQKVEDMVSYFATQETLDSHYFHFAHFNISVATSEKEYPPCELAIVKFSLLDGIAKCYHEFIEPGQIRLGYAHEAKLHSESTHNIPPIGFKLANSNYVAITDKIKEFLRQPDGGIAPLFVVDEDNAKAIYIVDWLVRKSSQLDDAYDTVSPFRIYSLNKLFYEFRRHADLNNPKLRFSSIALVADHFNKGMFFYSKNMACQWHVEEDNVTFCSLTRVRNYAYTISDLCCEYYGLALLPNRHCPAEIADDNKYVVDPKVIKEEEPKTQDEVKKKKEEEEISAGPRVPNTPAAANFKGPGIGRGILGGSMASSATPSPGRSQAIETAPAAGRGRGRGLLLLDDDSD</sequence>